<dbReference type="GO" id="GO:1902495">
    <property type="term" value="C:transmembrane transporter complex"/>
    <property type="evidence" value="ECO:0007669"/>
    <property type="project" value="TreeGrafter"/>
</dbReference>
<evidence type="ECO:0000256" key="1">
    <source>
        <dbReference type="ARBA" id="ARBA00004141"/>
    </source>
</evidence>
<sequence>MDCIVMTADVENQKQKKPLIRGQKKREVREDELLEVITNDSTGQLEKLMEKESRQAVLRPISTQNNRYNNALHLAVEKNAEECLKLLLNPRPHVNILDAPNHDGWTPLLLAVHKVKPEMVKLLKEAGANVNARDDNGFTPLHSLVHLLSIRTKPDDVKNLLAVADHLLAKVSIDLEPHADLTPLATAVNKLTDDDGPRNEGLITYCKKLVERGASLQEDKGQGSVNEVLQKNPALRSELQLEHHTNPPQRPASSCFLDLIYDDTSSELVLKTFLKGITSDEAVASSNSLYGKHSVLYMAVDTCNELRVQTLLSYKASPWREEPTGELPLHRAAERGHKNIFHVLLCAMKGEASKVDLQNYTMSLMETLMENWKRNTNHADCFKRLFEADIELNLNEEHIGRTAVHVAASFNKQEAVSNLLQHGAFLGARPWLTKDTQCPSVLPSLKASTLEKAMDGCIKHLPHCNTQQESEDLNNDNHTLLLDYRFLLPPDAANQDVNEVATLMDISRSKHHRRVIKHPLVQTLLYAKWRKALPFYMLNLFFYSLFVTLLTVFVYSLRDLRLLETDTEKTDQSEAINNLYNRVVAIKIFLLALTFYMLGREILQIVFSGIQYLKNIENYLEFLLIVSVFILCIPNLNIEFIRHLAAWAMVVAWYEFVLILGRAPPLALYITMLRHVSWNFLKFILLFGALIVAFTISFNMLLQQPQSSEGNDKEFQDFGSTLPKAIVMSTGEFEYSSLKEHFSNNSLALASTVLMFLIFLFLIFLVLMNVMNALAITDTQEVVDDAELYSLMSRLELVYLIEAVLLWCLSKCYTSVLKSHLGSLQLLSGHRYSCRLLAKINRTEKKQRLLVGKISEDRSKLVEENLSPSKLDDTTAQCLRNHRMVYLEGLEAEEREDRMNAMLRVENLLRSVVKESPEDVKRILAAVKSGQ</sequence>
<keyword evidence="6 13" id="KW-1133">Transmembrane helix</keyword>
<feature type="repeat" description="ANK" evidence="12">
    <location>
        <begin position="399"/>
        <end position="424"/>
    </location>
</feature>
<evidence type="ECO:0000256" key="10">
    <source>
        <dbReference type="ARBA" id="ARBA00023180"/>
    </source>
</evidence>
<dbReference type="SMART" id="SM00248">
    <property type="entry name" value="ANK"/>
    <property type="match status" value="7"/>
</dbReference>
<dbReference type="Pfam" id="PF00520">
    <property type="entry name" value="Ion_trans"/>
    <property type="match status" value="1"/>
</dbReference>
<dbReference type="SUPFAM" id="SSF48403">
    <property type="entry name" value="Ankyrin repeat"/>
    <property type="match status" value="1"/>
</dbReference>
<dbReference type="PANTHER" id="PTHR47143:SF1">
    <property type="entry name" value="ION_TRANS DOMAIN-CONTAINING PROTEIN"/>
    <property type="match status" value="1"/>
</dbReference>
<keyword evidence="9 13" id="KW-0472">Membrane</keyword>
<comment type="caution">
    <text evidence="15">The sequence shown here is derived from an EMBL/GenBank/DDBJ whole genome shotgun (WGS) entry which is preliminary data.</text>
</comment>
<dbReference type="Proteomes" id="UP001286313">
    <property type="component" value="Unassembled WGS sequence"/>
</dbReference>
<dbReference type="Pfam" id="PF00023">
    <property type="entry name" value="Ank"/>
    <property type="match status" value="1"/>
</dbReference>
<dbReference type="InterPro" id="IPR002110">
    <property type="entry name" value="Ankyrin_rpt"/>
</dbReference>
<evidence type="ECO:0000256" key="12">
    <source>
        <dbReference type="PROSITE-ProRule" id="PRU00023"/>
    </source>
</evidence>
<feature type="transmembrane region" description="Helical" evidence="13">
    <location>
        <begin position="747"/>
        <end position="768"/>
    </location>
</feature>
<evidence type="ECO:0000256" key="2">
    <source>
        <dbReference type="ARBA" id="ARBA00022448"/>
    </source>
</evidence>
<comment type="subcellular location">
    <subcellularLocation>
        <location evidence="1">Membrane</location>
        <topology evidence="1">Multi-pass membrane protein</topology>
    </subcellularLocation>
</comment>
<evidence type="ECO:0000313" key="16">
    <source>
        <dbReference type="Proteomes" id="UP001286313"/>
    </source>
</evidence>
<gene>
    <name evidence="15" type="ORF">Pcinc_010941</name>
</gene>
<dbReference type="Gene3D" id="1.25.40.20">
    <property type="entry name" value="Ankyrin repeat-containing domain"/>
    <property type="match status" value="2"/>
</dbReference>
<evidence type="ECO:0000256" key="7">
    <source>
        <dbReference type="ARBA" id="ARBA00023043"/>
    </source>
</evidence>
<keyword evidence="3" id="KW-0716">Sensory transduction</keyword>
<feature type="repeat" description="ANK" evidence="12">
    <location>
        <begin position="324"/>
        <end position="345"/>
    </location>
</feature>
<dbReference type="InterPro" id="IPR005821">
    <property type="entry name" value="Ion_trans_dom"/>
</dbReference>
<dbReference type="Pfam" id="PF12796">
    <property type="entry name" value="Ank_2"/>
    <property type="match status" value="1"/>
</dbReference>
<evidence type="ECO:0000256" key="6">
    <source>
        <dbReference type="ARBA" id="ARBA00022989"/>
    </source>
</evidence>
<keyword evidence="4 13" id="KW-0812">Transmembrane</keyword>
<keyword evidence="11" id="KW-0407">Ion channel</keyword>
<keyword evidence="2" id="KW-0813">Transport</keyword>
<evidence type="ECO:0000256" key="3">
    <source>
        <dbReference type="ARBA" id="ARBA00022606"/>
    </source>
</evidence>
<feature type="transmembrane region" description="Helical" evidence="13">
    <location>
        <begin position="579"/>
        <end position="599"/>
    </location>
</feature>
<dbReference type="InterPro" id="IPR036770">
    <property type="entry name" value="Ankyrin_rpt-contain_sf"/>
</dbReference>
<dbReference type="EMBL" id="JAWQEG010000850">
    <property type="protein sequence ID" value="KAK3884802.1"/>
    <property type="molecule type" value="Genomic_DNA"/>
</dbReference>
<evidence type="ECO:0000256" key="4">
    <source>
        <dbReference type="ARBA" id="ARBA00022692"/>
    </source>
</evidence>
<keyword evidence="16" id="KW-1185">Reference proteome</keyword>
<evidence type="ECO:0000256" key="8">
    <source>
        <dbReference type="ARBA" id="ARBA00023065"/>
    </source>
</evidence>
<organism evidence="15 16">
    <name type="scientific">Petrolisthes cinctipes</name>
    <name type="common">Flat porcelain crab</name>
    <dbReference type="NCBI Taxonomy" id="88211"/>
    <lineage>
        <taxon>Eukaryota</taxon>
        <taxon>Metazoa</taxon>
        <taxon>Ecdysozoa</taxon>
        <taxon>Arthropoda</taxon>
        <taxon>Crustacea</taxon>
        <taxon>Multicrustacea</taxon>
        <taxon>Malacostraca</taxon>
        <taxon>Eumalacostraca</taxon>
        <taxon>Eucarida</taxon>
        <taxon>Decapoda</taxon>
        <taxon>Pleocyemata</taxon>
        <taxon>Anomura</taxon>
        <taxon>Galatheoidea</taxon>
        <taxon>Porcellanidae</taxon>
        <taxon>Petrolisthes</taxon>
    </lineage>
</organism>
<proteinExistence type="predicted"/>
<dbReference type="InterPro" id="IPR052076">
    <property type="entry name" value="TRP_cation_channel"/>
</dbReference>
<dbReference type="PANTHER" id="PTHR47143">
    <property type="entry name" value="TRANSIENT RECEPTOR POTENTIAL CATION CHANNEL PROTEIN PAINLESS"/>
    <property type="match status" value="1"/>
</dbReference>
<evidence type="ECO:0000259" key="14">
    <source>
        <dbReference type="Pfam" id="PF00520"/>
    </source>
</evidence>
<evidence type="ECO:0000256" key="13">
    <source>
        <dbReference type="SAM" id="Phobius"/>
    </source>
</evidence>
<feature type="transmembrane region" description="Helical" evidence="13">
    <location>
        <begin position="644"/>
        <end position="663"/>
    </location>
</feature>
<dbReference type="PROSITE" id="PS50088">
    <property type="entry name" value="ANK_REPEAT"/>
    <property type="match status" value="3"/>
</dbReference>
<dbReference type="GO" id="GO:0022857">
    <property type="term" value="F:transmembrane transporter activity"/>
    <property type="evidence" value="ECO:0007669"/>
    <property type="project" value="TreeGrafter"/>
</dbReference>
<accession>A0AAE1G1W2</accession>
<evidence type="ECO:0000256" key="9">
    <source>
        <dbReference type="ARBA" id="ARBA00023136"/>
    </source>
</evidence>
<keyword evidence="5" id="KW-0677">Repeat</keyword>
<name>A0AAE1G1W2_PETCI</name>
<keyword evidence="8" id="KW-0406">Ion transport</keyword>
<dbReference type="AlphaFoldDB" id="A0AAE1G1W2"/>
<feature type="domain" description="Ion transport" evidence="14">
    <location>
        <begin position="544"/>
        <end position="785"/>
    </location>
</feature>
<feature type="repeat" description="ANK" evidence="12">
    <location>
        <begin position="103"/>
        <end position="135"/>
    </location>
</feature>
<evidence type="ECO:0000313" key="15">
    <source>
        <dbReference type="EMBL" id="KAK3884802.1"/>
    </source>
</evidence>
<feature type="transmembrane region" description="Helical" evidence="13">
    <location>
        <begin position="683"/>
        <end position="702"/>
    </location>
</feature>
<keyword evidence="7 12" id="KW-0040">ANK repeat</keyword>
<dbReference type="PROSITE" id="PS50297">
    <property type="entry name" value="ANK_REP_REGION"/>
    <property type="match status" value="3"/>
</dbReference>
<dbReference type="GO" id="GO:0034220">
    <property type="term" value="P:monoatomic ion transmembrane transport"/>
    <property type="evidence" value="ECO:0007669"/>
    <property type="project" value="UniProtKB-KW"/>
</dbReference>
<feature type="transmembrane region" description="Helical" evidence="13">
    <location>
        <begin position="535"/>
        <end position="558"/>
    </location>
</feature>
<evidence type="ECO:0000256" key="11">
    <source>
        <dbReference type="ARBA" id="ARBA00023303"/>
    </source>
</evidence>
<evidence type="ECO:0000256" key="5">
    <source>
        <dbReference type="ARBA" id="ARBA00022737"/>
    </source>
</evidence>
<keyword evidence="10" id="KW-0325">Glycoprotein</keyword>
<reference evidence="15" key="1">
    <citation type="submission" date="2023-10" db="EMBL/GenBank/DDBJ databases">
        <title>Genome assemblies of two species of porcelain crab, Petrolisthes cinctipes and Petrolisthes manimaculis (Anomura: Porcellanidae).</title>
        <authorList>
            <person name="Angst P."/>
        </authorList>
    </citation>
    <scope>NUCLEOTIDE SEQUENCE</scope>
    <source>
        <strain evidence="15">PB745_01</strain>
        <tissue evidence="15">Gill</tissue>
    </source>
</reference>
<protein>
    <recommendedName>
        <fullName evidence="14">Ion transport domain-containing protein</fullName>
    </recommendedName>
</protein>
<feature type="transmembrane region" description="Helical" evidence="13">
    <location>
        <begin position="619"/>
        <end position="637"/>
    </location>
</feature>